<dbReference type="WBParaSite" id="L893_g61.t1">
    <property type="protein sequence ID" value="L893_g61.t1"/>
    <property type="gene ID" value="L893_g61"/>
</dbReference>
<accession>A0A1I8AIE2</accession>
<keyword evidence="1" id="KW-1185">Reference proteome</keyword>
<evidence type="ECO:0000313" key="2">
    <source>
        <dbReference type="WBParaSite" id="L893_g61.t1"/>
    </source>
</evidence>
<dbReference type="Proteomes" id="UP000095287">
    <property type="component" value="Unplaced"/>
</dbReference>
<name>A0A1I8AIE2_9BILA</name>
<sequence>MQATAFALFMCLVDPLAPVSRYSMSSSKDVGAAESGASEKSHIDVFGTRTRFVLMVLVLLCLASIW</sequence>
<dbReference type="AlphaFoldDB" id="A0A1I8AIE2"/>
<protein>
    <submittedName>
        <fullName evidence="2">Protein kish</fullName>
    </submittedName>
</protein>
<proteinExistence type="predicted"/>
<evidence type="ECO:0000313" key="1">
    <source>
        <dbReference type="Proteomes" id="UP000095287"/>
    </source>
</evidence>
<reference evidence="2" key="1">
    <citation type="submission" date="2016-11" db="UniProtKB">
        <authorList>
            <consortium name="WormBaseParasite"/>
        </authorList>
    </citation>
    <scope>IDENTIFICATION</scope>
</reference>
<organism evidence="1 2">
    <name type="scientific">Steinernema glaseri</name>
    <dbReference type="NCBI Taxonomy" id="37863"/>
    <lineage>
        <taxon>Eukaryota</taxon>
        <taxon>Metazoa</taxon>
        <taxon>Ecdysozoa</taxon>
        <taxon>Nematoda</taxon>
        <taxon>Chromadorea</taxon>
        <taxon>Rhabditida</taxon>
        <taxon>Tylenchina</taxon>
        <taxon>Panagrolaimomorpha</taxon>
        <taxon>Strongyloidoidea</taxon>
        <taxon>Steinernematidae</taxon>
        <taxon>Steinernema</taxon>
    </lineage>
</organism>